<dbReference type="RefSeq" id="WP_330930538.1">
    <property type="nucleotide sequence ID" value="NZ_CP119075.1"/>
</dbReference>
<dbReference type="AlphaFoldDB" id="A0AAE9ZVW7"/>
<sequence length="596" mass="65116">MSRPPLSTPRKLCYAAIATMGLLALGLGGLELGLHVGGVGHSPHFTRAAVTATDEPVWRENRWATAPYFGEHRVRRPWPLRLPREKASETYRIFVLGSSAAMGDPEPSFSLARVLDSMLTAAYPEIRFEVVNAAITAINSHVVRGIAADAARLDPDLFIVYEGHNEVIGPFGPTGVFSRFQRGPLAVRAADTWQRSRTGQWLSGVVDKSPEDDESWRGMEMFIAQQIAESDPRLDAVRAHFAANLRAIGGSAREAGATVLFCTVLTNQRDFAPFMPRHRSDLTAADTAAWETHYAQADAALATGDLRTADRLYRAAWAIDDQHAELAFRLGRLALQRSDPRDATRWLRRALELDTLRFRADGALNEIVRQVGNEFAAQGGLVDLAAALARTSPQGIPGDDLLYEHVHLNFHGTYLAARELFPRIGADLVERGWVSRFQGAPFSESEARRRLGYNAHEQTMIALELVSRFGRAPFTGQSDNAQRLFAWSERATRGQALLDRPSTLDALRLGAARSLQLAPGDWVLQRNTGAMLVARGAAAEALPMLEAAAAWIDDDVDTLMALGLAQEATGDTAAATATFAKVRALEPNYPGLSEPL</sequence>
<protein>
    <recommendedName>
        <fullName evidence="4">Tetratricopeptide repeat protein</fullName>
    </recommendedName>
</protein>
<name>A0AAE9ZVW7_9BACT</name>
<keyword evidence="3" id="KW-1185">Reference proteome</keyword>
<accession>A0AAE9ZVW7</accession>
<dbReference type="SUPFAM" id="SSF48452">
    <property type="entry name" value="TPR-like"/>
    <property type="match status" value="1"/>
</dbReference>
<feature type="transmembrane region" description="Helical" evidence="1">
    <location>
        <begin position="12"/>
        <end position="34"/>
    </location>
</feature>
<keyword evidence="1" id="KW-1133">Transmembrane helix</keyword>
<dbReference type="SUPFAM" id="SSF52266">
    <property type="entry name" value="SGNH hydrolase"/>
    <property type="match status" value="1"/>
</dbReference>
<evidence type="ECO:0008006" key="4">
    <source>
        <dbReference type="Google" id="ProtNLM"/>
    </source>
</evidence>
<dbReference type="Gene3D" id="3.40.50.1110">
    <property type="entry name" value="SGNH hydrolase"/>
    <property type="match status" value="1"/>
</dbReference>
<dbReference type="InterPro" id="IPR019734">
    <property type="entry name" value="TPR_rpt"/>
</dbReference>
<dbReference type="GO" id="GO:0016788">
    <property type="term" value="F:hydrolase activity, acting on ester bonds"/>
    <property type="evidence" value="ECO:0007669"/>
    <property type="project" value="UniProtKB-ARBA"/>
</dbReference>
<evidence type="ECO:0000313" key="3">
    <source>
        <dbReference type="Proteomes" id="UP001218638"/>
    </source>
</evidence>
<dbReference type="Gene3D" id="1.25.40.10">
    <property type="entry name" value="Tetratricopeptide repeat domain"/>
    <property type="match status" value="2"/>
</dbReference>
<dbReference type="Proteomes" id="UP001218638">
    <property type="component" value="Chromosome"/>
</dbReference>
<dbReference type="SMART" id="SM00028">
    <property type="entry name" value="TPR"/>
    <property type="match status" value="3"/>
</dbReference>
<evidence type="ECO:0000313" key="2">
    <source>
        <dbReference type="EMBL" id="WED63835.1"/>
    </source>
</evidence>
<dbReference type="InterPro" id="IPR011990">
    <property type="entry name" value="TPR-like_helical_dom_sf"/>
</dbReference>
<organism evidence="2 3">
    <name type="scientific">Synoicihabitans lomoniglobus</name>
    <dbReference type="NCBI Taxonomy" id="2909285"/>
    <lineage>
        <taxon>Bacteria</taxon>
        <taxon>Pseudomonadati</taxon>
        <taxon>Verrucomicrobiota</taxon>
        <taxon>Opitutia</taxon>
        <taxon>Opitutales</taxon>
        <taxon>Opitutaceae</taxon>
        <taxon>Synoicihabitans</taxon>
    </lineage>
</organism>
<gene>
    <name evidence="2" type="ORF">PXH66_15970</name>
</gene>
<keyword evidence="1" id="KW-0812">Transmembrane</keyword>
<reference evidence="2" key="1">
    <citation type="submission" date="2023-03" db="EMBL/GenBank/DDBJ databases">
        <title>Lomoglobus Profundus gen. nov., sp. nov., a novel member of the phylum Verrucomicrobia, isolated from deep-marine sediment of South China Sea.</title>
        <authorList>
            <person name="Ahmad T."/>
            <person name="Ishaq S.E."/>
            <person name="Wang F."/>
        </authorList>
    </citation>
    <scope>NUCLEOTIDE SEQUENCE</scope>
    <source>
        <strain evidence="2">LMO-M01</strain>
    </source>
</reference>
<proteinExistence type="predicted"/>
<dbReference type="EMBL" id="CP119075">
    <property type="protein sequence ID" value="WED63835.1"/>
    <property type="molecule type" value="Genomic_DNA"/>
</dbReference>
<dbReference type="InterPro" id="IPR036514">
    <property type="entry name" value="SGNH_hydro_sf"/>
</dbReference>
<dbReference type="KEGG" id="slom:PXH66_15970"/>
<evidence type="ECO:0000256" key="1">
    <source>
        <dbReference type="SAM" id="Phobius"/>
    </source>
</evidence>
<keyword evidence="1" id="KW-0472">Membrane</keyword>